<organism evidence="2 3">
    <name type="scientific">Candidatus Magnetobacterium casense</name>
    <dbReference type="NCBI Taxonomy" id="1455061"/>
    <lineage>
        <taxon>Bacteria</taxon>
        <taxon>Pseudomonadati</taxon>
        <taxon>Nitrospirota</taxon>
        <taxon>Thermodesulfovibrionia</taxon>
        <taxon>Thermodesulfovibrionales</taxon>
        <taxon>Candidatus Magnetobacteriaceae</taxon>
        <taxon>Candidatus Magnetobacterium</taxon>
    </lineage>
</organism>
<dbReference type="Proteomes" id="UP001196980">
    <property type="component" value="Unassembled WGS sequence"/>
</dbReference>
<dbReference type="EMBL" id="JABXWD010000053">
    <property type="protein sequence ID" value="MBV6340864.1"/>
    <property type="molecule type" value="Genomic_DNA"/>
</dbReference>
<proteinExistence type="predicted"/>
<name>A0ABS6RW58_9BACT</name>
<keyword evidence="1" id="KW-0732">Signal</keyword>
<feature type="signal peptide" evidence="1">
    <location>
        <begin position="1"/>
        <end position="30"/>
    </location>
</feature>
<dbReference type="RefSeq" id="WP_218251480.1">
    <property type="nucleotide sequence ID" value="NZ_JABXWD010000053.1"/>
</dbReference>
<evidence type="ECO:0000313" key="3">
    <source>
        <dbReference type="Proteomes" id="UP001196980"/>
    </source>
</evidence>
<evidence type="ECO:0000256" key="1">
    <source>
        <dbReference type="SAM" id="SignalP"/>
    </source>
</evidence>
<accession>A0ABS6RW58</accession>
<protein>
    <recommendedName>
        <fullName evidence="4">Secreted protein</fullName>
    </recommendedName>
</protein>
<feature type="chain" id="PRO_5045718437" description="Secreted protein" evidence="1">
    <location>
        <begin position="31"/>
        <end position="327"/>
    </location>
</feature>
<gene>
    <name evidence="2" type="ORF">HWQ67_04640</name>
</gene>
<keyword evidence="3" id="KW-1185">Reference proteome</keyword>
<evidence type="ECO:0000313" key="2">
    <source>
        <dbReference type="EMBL" id="MBV6340864.1"/>
    </source>
</evidence>
<sequence length="327" mass="33742">MDKCRKMVFKVSSLALGSVVFLLMCCLAQGVVCSKADAATPVTTRTLNYQGYLTDASGNAITGSRSVVFTLYDAVTGGTNLWTETQTVTFTSGYFNVELGSVDTNLEDVISNGANIVNKMWLGINVAGDGEMTARQELTSTSFAFVADKVINPAQTAITSLGTLTGLTVGTYTLPTTNGTSGYVLTTNGSGTASWSAPTTAITLTTAAQPNITTLGGLTSVTVNNGTISLTGTTTINGYKLPTTDGTTNQVLKTDGAGTTSWTTVSGGTPSLQRESATAGADPINGVSLTVTCTGSKTLTGDGKGLCVRIGRWYIIRDKNSTGFLAD</sequence>
<evidence type="ECO:0008006" key="4">
    <source>
        <dbReference type="Google" id="ProtNLM"/>
    </source>
</evidence>
<comment type="caution">
    <text evidence="2">The sequence shown here is derived from an EMBL/GenBank/DDBJ whole genome shotgun (WGS) entry which is preliminary data.</text>
</comment>
<reference evidence="2 3" key="1">
    <citation type="journal article" date="2020" name="J Geophys Res Biogeosci">
        <title>Magnetotaxis as an Adaptation to Enable Bacterial Shuttling of Microbial Sulfur and Sulfur Cycling Across Aquatic Oxic#Anoxic Interfaces.</title>
        <authorList>
            <person name="Li J."/>
            <person name="Liu P."/>
            <person name="Wang J."/>
            <person name="Roberts A.P."/>
            <person name="Pan Y."/>
        </authorList>
    </citation>
    <scope>NUCLEOTIDE SEQUENCE [LARGE SCALE GENOMIC DNA]</scope>
    <source>
        <strain evidence="2 3">MYR-1_YQ</strain>
    </source>
</reference>